<comment type="caution">
    <text evidence="1">The sequence shown here is derived from an EMBL/GenBank/DDBJ whole genome shotgun (WGS) entry which is preliminary data.</text>
</comment>
<organism evidence="1 2">
    <name type="scientific">Mesorhizobium abyssinicae</name>
    <dbReference type="NCBI Taxonomy" id="1209958"/>
    <lineage>
        <taxon>Bacteria</taxon>
        <taxon>Pseudomonadati</taxon>
        <taxon>Pseudomonadota</taxon>
        <taxon>Alphaproteobacteria</taxon>
        <taxon>Hyphomicrobiales</taxon>
        <taxon>Phyllobacteriaceae</taxon>
        <taxon>Mesorhizobium</taxon>
    </lineage>
</organism>
<evidence type="ECO:0000313" key="1">
    <source>
        <dbReference type="EMBL" id="MDX8536314.1"/>
    </source>
</evidence>
<evidence type="ECO:0008006" key="3">
    <source>
        <dbReference type="Google" id="ProtNLM"/>
    </source>
</evidence>
<dbReference type="RefSeq" id="WP_320319505.1">
    <property type="nucleotide sequence ID" value="NZ_JAVIIP010000001.1"/>
</dbReference>
<name>A0ABU5AGB1_9HYPH</name>
<accession>A0ABU5AGB1</accession>
<sequence>MADPGAPPSDLNCRPIREDDWEGVLDCLRRGFPMRRRKYWMHALARLAERPAIAGCPRYGFALESSGRIVGVVLTLYARYPGREGDEIRCNISSWSVDKAFRPYAMKLIWPVLRRRDVTYTNISPAPSTLNANKALGFRLFASGQFAFLPALSSAQPSCRVLEVRSDLAEMAMLSDSERSILEDHAALGCLSFICVRDGAAYPLVLMPRRILHGLIPCAQIVYCRSLADLGRCAGAVGRILLRRGILLCLVDANGPIAGLFGRYFANKGLKYFKGPKPPSPGDLTFTELVIFGP</sequence>
<evidence type="ECO:0000313" key="2">
    <source>
        <dbReference type="Proteomes" id="UP001276564"/>
    </source>
</evidence>
<dbReference type="Proteomes" id="UP001276564">
    <property type="component" value="Unassembled WGS sequence"/>
</dbReference>
<keyword evidence="2" id="KW-1185">Reference proteome</keyword>
<dbReference type="SUPFAM" id="SSF55729">
    <property type="entry name" value="Acyl-CoA N-acyltransferases (Nat)"/>
    <property type="match status" value="1"/>
</dbReference>
<dbReference type="EMBL" id="JAVIIP010000001">
    <property type="protein sequence ID" value="MDX8536314.1"/>
    <property type="molecule type" value="Genomic_DNA"/>
</dbReference>
<reference evidence="1 2" key="1">
    <citation type="submission" date="2023-08" db="EMBL/GenBank/DDBJ databases">
        <title>Implementing the SeqCode for naming new Mesorhizobium species isolated from Vachellia karroo root nodules.</title>
        <authorList>
            <person name="Van Lill M."/>
        </authorList>
    </citation>
    <scope>NUCLEOTIDE SEQUENCE [LARGE SCALE GENOMIC DNA]</scope>
    <source>
        <strain evidence="1 2">VK4B</strain>
    </source>
</reference>
<dbReference type="InterPro" id="IPR016181">
    <property type="entry name" value="Acyl_CoA_acyltransferase"/>
</dbReference>
<gene>
    <name evidence="1" type="ORF">RFM23_01615</name>
</gene>
<proteinExistence type="predicted"/>
<dbReference type="Gene3D" id="3.40.630.30">
    <property type="match status" value="1"/>
</dbReference>
<protein>
    <recommendedName>
        <fullName evidence="3">Acyl-CoA acyltransferase</fullName>
    </recommendedName>
</protein>